<sequence length="186" mass="20389">MNLKSNLICGTDEVGRGCLAGPVVAAAVVLKENIPGLKDSKKLSHKTRSALAKLILENSYFGYGIVNNIQIDKINILKASLLAMKRAILNLPIKPALVLVDGIHKPDLNVPMRTIIGGDASEAEISAASIIAKVYRDNLMIQYNSKFPNYDFINNKGYGTAEHLRLLKINGYCEIHRKSFKGVIDK</sequence>
<dbReference type="AlphaFoldDB" id="A0A520N4D9"/>
<evidence type="ECO:0000256" key="16">
    <source>
        <dbReference type="RuleBase" id="RU003515"/>
    </source>
</evidence>
<organism evidence="18 19">
    <name type="scientific">SAR86 cluster bacterium</name>
    <dbReference type="NCBI Taxonomy" id="2030880"/>
    <lineage>
        <taxon>Bacteria</taxon>
        <taxon>Pseudomonadati</taxon>
        <taxon>Pseudomonadota</taxon>
        <taxon>Gammaproteobacteria</taxon>
        <taxon>SAR86 cluster</taxon>
    </lineage>
</organism>
<dbReference type="InterPro" id="IPR001352">
    <property type="entry name" value="RNase_HII/HIII"/>
</dbReference>
<feature type="domain" description="RNase H type-2" evidence="17">
    <location>
        <begin position="6"/>
        <end position="186"/>
    </location>
</feature>
<evidence type="ECO:0000256" key="2">
    <source>
        <dbReference type="ARBA" id="ARBA00001946"/>
    </source>
</evidence>
<comment type="subcellular location">
    <subcellularLocation>
        <location evidence="4 14">Cytoplasm</location>
    </subcellularLocation>
</comment>
<dbReference type="CDD" id="cd07182">
    <property type="entry name" value="RNase_HII_bacteria_HII_like"/>
    <property type="match status" value="1"/>
</dbReference>
<evidence type="ECO:0000256" key="15">
    <source>
        <dbReference type="PROSITE-ProRule" id="PRU01319"/>
    </source>
</evidence>
<feature type="binding site" evidence="14 15">
    <location>
        <position position="101"/>
    </location>
    <ligand>
        <name>a divalent metal cation</name>
        <dbReference type="ChEBI" id="CHEBI:60240"/>
    </ligand>
</feature>
<evidence type="ECO:0000256" key="8">
    <source>
        <dbReference type="ARBA" id="ARBA00022490"/>
    </source>
</evidence>
<dbReference type="EMBL" id="SHBJ01000016">
    <property type="protein sequence ID" value="RZO28275.1"/>
    <property type="molecule type" value="Genomic_DNA"/>
</dbReference>
<dbReference type="InterPro" id="IPR012337">
    <property type="entry name" value="RNaseH-like_sf"/>
</dbReference>
<feature type="binding site" evidence="14 15">
    <location>
        <position position="12"/>
    </location>
    <ligand>
        <name>a divalent metal cation</name>
        <dbReference type="ChEBI" id="CHEBI:60240"/>
    </ligand>
</feature>
<evidence type="ECO:0000256" key="4">
    <source>
        <dbReference type="ARBA" id="ARBA00004496"/>
    </source>
</evidence>
<keyword evidence="13 14" id="KW-0464">Manganese</keyword>
<keyword evidence="9 14" id="KW-0540">Nuclease</keyword>
<comment type="caution">
    <text evidence="18">The sequence shown here is derived from an EMBL/GenBank/DDBJ whole genome shotgun (WGS) entry which is preliminary data.</text>
</comment>
<dbReference type="InterPro" id="IPR036397">
    <property type="entry name" value="RNaseH_sf"/>
</dbReference>
<dbReference type="Pfam" id="PF01351">
    <property type="entry name" value="RNase_HII"/>
    <property type="match status" value="1"/>
</dbReference>
<keyword evidence="10 14" id="KW-0479">Metal-binding</keyword>
<evidence type="ECO:0000256" key="5">
    <source>
        <dbReference type="ARBA" id="ARBA00007383"/>
    </source>
</evidence>
<evidence type="ECO:0000256" key="10">
    <source>
        <dbReference type="ARBA" id="ARBA00022723"/>
    </source>
</evidence>
<dbReference type="GO" id="GO:0032299">
    <property type="term" value="C:ribonuclease H2 complex"/>
    <property type="evidence" value="ECO:0007669"/>
    <property type="project" value="TreeGrafter"/>
</dbReference>
<gene>
    <name evidence="14" type="primary">rnhB</name>
    <name evidence="18" type="ORF">EVA97_02965</name>
</gene>
<dbReference type="InterPro" id="IPR022898">
    <property type="entry name" value="RNase_HII"/>
</dbReference>
<feature type="binding site" evidence="14 15">
    <location>
        <position position="13"/>
    </location>
    <ligand>
        <name>a divalent metal cation</name>
        <dbReference type="ChEBI" id="CHEBI:60240"/>
    </ligand>
</feature>
<comment type="catalytic activity">
    <reaction evidence="1 14 15 16">
        <text>Endonucleolytic cleavage to 5'-phosphomonoester.</text>
        <dbReference type="EC" id="3.1.26.4"/>
    </reaction>
</comment>
<dbReference type="GO" id="GO:0004523">
    <property type="term" value="F:RNA-DNA hybrid ribonuclease activity"/>
    <property type="evidence" value="ECO:0007669"/>
    <property type="project" value="UniProtKB-UniRule"/>
</dbReference>
<evidence type="ECO:0000256" key="3">
    <source>
        <dbReference type="ARBA" id="ARBA00004065"/>
    </source>
</evidence>
<evidence type="ECO:0000256" key="12">
    <source>
        <dbReference type="ARBA" id="ARBA00022801"/>
    </source>
</evidence>
<evidence type="ECO:0000256" key="14">
    <source>
        <dbReference type="HAMAP-Rule" id="MF_00052"/>
    </source>
</evidence>
<keyword evidence="12 14" id="KW-0378">Hydrolase</keyword>
<evidence type="ECO:0000256" key="9">
    <source>
        <dbReference type="ARBA" id="ARBA00022722"/>
    </source>
</evidence>
<comment type="function">
    <text evidence="3 14 16">Endonuclease that specifically degrades the RNA of RNA-DNA hybrids.</text>
</comment>
<proteinExistence type="inferred from homology"/>
<keyword evidence="8 14" id="KW-0963">Cytoplasm</keyword>
<comment type="cofactor">
    <cofactor evidence="14 15">
        <name>Mn(2+)</name>
        <dbReference type="ChEBI" id="CHEBI:29035"/>
    </cofactor>
    <cofactor evidence="14 15">
        <name>Mg(2+)</name>
        <dbReference type="ChEBI" id="CHEBI:18420"/>
    </cofactor>
    <text evidence="14 15">Manganese or magnesium. Binds 1 divalent metal ion per monomer in the absence of substrate. May bind a second metal ion after substrate binding.</text>
</comment>
<accession>A0A520N4D9</accession>
<reference evidence="18 19" key="1">
    <citation type="submission" date="2019-02" db="EMBL/GenBank/DDBJ databases">
        <title>Prokaryotic population dynamics and viral predation in marine succession experiment using metagenomics: the confinement effect.</title>
        <authorList>
            <person name="Haro-Moreno J.M."/>
            <person name="Rodriguez-Valera F."/>
            <person name="Lopez-Perez M."/>
        </authorList>
    </citation>
    <scope>NUCLEOTIDE SEQUENCE [LARGE SCALE GENOMIC DNA]</scope>
    <source>
        <strain evidence="18">MED-G164</strain>
    </source>
</reference>
<dbReference type="Proteomes" id="UP000315283">
    <property type="component" value="Unassembled WGS sequence"/>
</dbReference>
<dbReference type="GO" id="GO:0006298">
    <property type="term" value="P:mismatch repair"/>
    <property type="evidence" value="ECO:0007669"/>
    <property type="project" value="TreeGrafter"/>
</dbReference>
<dbReference type="SUPFAM" id="SSF53098">
    <property type="entry name" value="Ribonuclease H-like"/>
    <property type="match status" value="1"/>
</dbReference>
<dbReference type="NCBIfam" id="NF000595">
    <property type="entry name" value="PRK00015.1-3"/>
    <property type="match status" value="1"/>
</dbReference>
<comment type="similarity">
    <text evidence="5 14 16">Belongs to the RNase HII family.</text>
</comment>
<dbReference type="HAMAP" id="MF_00052_B">
    <property type="entry name" value="RNase_HII_B"/>
    <property type="match status" value="1"/>
</dbReference>
<dbReference type="GO" id="GO:0030145">
    <property type="term" value="F:manganese ion binding"/>
    <property type="evidence" value="ECO:0007669"/>
    <property type="project" value="UniProtKB-UniRule"/>
</dbReference>
<evidence type="ECO:0000256" key="1">
    <source>
        <dbReference type="ARBA" id="ARBA00000077"/>
    </source>
</evidence>
<evidence type="ECO:0000313" key="18">
    <source>
        <dbReference type="EMBL" id="RZO28275.1"/>
    </source>
</evidence>
<dbReference type="PANTHER" id="PTHR10954:SF18">
    <property type="entry name" value="RIBONUCLEASE HII"/>
    <property type="match status" value="1"/>
</dbReference>
<protein>
    <recommendedName>
        <fullName evidence="7 14">Ribonuclease HII</fullName>
        <shortName evidence="14">RNase HII</shortName>
        <ecNumber evidence="6 14">3.1.26.4</ecNumber>
    </recommendedName>
</protein>
<comment type="cofactor">
    <cofactor evidence="2">
        <name>Mg(2+)</name>
        <dbReference type="ChEBI" id="CHEBI:18420"/>
    </cofactor>
</comment>
<dbReference type="PROSITE" id="PS51975">
    <property type="entry name" value="RNASE_H_2"/>
    <property type="match status" value="1"/>
</dbReference>
<dbReference type="InterPro" id="IPR024567">
    <property type="entry name" value="RNase_HII/HIII_dom"/>
</dbReference>
<name>A0A520N4D9_9GAMM</name>
<dbReference type="PANTHER" id="PTHR10954">
    <property type="entry name" value="RIBONUCLEASE H2 SUBUNIT A"/>
    <property type="match status" value="1"/>
</dbReference>
<dbReference type="GO" id="GO:0005737">
    <property type="term" value="C:cytoplasm"/>
    <property type="evidence" value="ECO:0007669"/>
    <property type="project" value="UniProtKB-SubCell"/>
</dbReference>
<evidence type="ECO:0000259" key="17">
    <source>
        <dbReference type="PROSITE" id="PS51975"/>
    </source>
</evidence>
<evidence type="ECO:0000256" key="6">
    <source>
        <dbReference type="ARBA" id="ARBA00012180"/>
    </source>
</evidence>
<keyword evidence="11 14" id="KW-0255">Endonuclease</keyword>
<evidence type="ECO:0000313" key="19">
    <source>
        <dbReference type="Proteomes" id="UP000315283"/>
    </source>
</evidence>
<evidence type="ECO:0000256" key="13">
    <source>
        <dbReference type="ARBA" id="ARBA00023211"/>
    </source>
</evidence>
<evidence type="ECO:0000256" key="7">
    <source>
        <dbReference type="ARBA" id="ARBA00019179"/>
    </source>
</evidence>
<dbReference type="GO" id="GO:0003723">
    <property type="term" value="F:RNA binding"/>
    <property type="evidence" value="ECO:0007669"/>
    <property type="project" value="UniProtKB-UniRule"/>
</dbReference>
<dbReference type="GO" id="GO:0043137">
    <property type="term" value="P:DNA replication, removal of RNA primer"/>
    <property type="evidence" value="ECO:0007669"/>
    <property type="project" value="TreeGrafter"/>
</dbReference>
<evidence type="ECO:0000256" key="11">
    <source>
        <dbReference type="ARBA" id="ARBA00022759"/>
    </source>
</evidence>
<dbReference type="EC" id="3.1.26.4" evidence="6 14"/>
<dbReference type="Gene3D" id="3.30.420.10">
    <property type="entry name" value="Ribonuclease H-like superfamily/Ribonuclease H"/>
    <property type="match status" value="1"/>
</dbReference>